<feature type="domain" description="CwlT-like lysozyme" evidence="4">
    <location>
        <begin position="60"/>
        <end position="196"/>
    </location>
</feature>
<reference evidence="5 6" key="1">
    <citation type="journal article" date="2014" name="Gene">
        <title>A comparative genomic analysis of the alkalitolerant soil bacterium Bacillus lehensis G1.</title>
        <authorList>
            <person name="Noor Y.M."/>
            <person name="Samsulrizal N.H."/>
            <person name="Jema'on N.A."/>
            <person name="Low K.O."/>
            <person name="Ramli A.N."/>
            <person name="Alias N.I."/>
            <person name="Damis S.I."/>
            <person name="Fuzi S.F."/>
            <person name="Isa M.N."/>
            <person name="Murad A.M."/>
            <person name="Raih M.F."/>
            <person name="Bakar F.D."/>
            <person name="Najimudin N."/>
            <person name="Mahadi N.M."/>
            <person name="Illias R.M."/>
        </authorList>
    </citation>
    <scope>NUCLEOTIDE SEQUENCE [LARGE SCALE GENOMIC DNA]</scope>
    <source>
        <strain evidence="5 6">G1</strain>
    </source>
</reference>
<keyword evidence="2" id="KW-0812">Transmembrane</keyword>
<feature type="transmembrane region" description="Helical" evidence="2">
    <location>
        <begin position="7"/>
        <end position="29"/>
    </location>
</feature>
<dbReference type="Pfam" id="PF01551">
    <property type="entry name" value="Peptidase_M23"/>
    <property type="match status" value="1"/>
</dbReference>
<dbReference type="Proteomes" id="UP000027142">
    <property type="component" value="Chromosome"/>
</dbReference>
<evidence type="ECO:0000256" key="1">
    <source>
        <dbReference type="ARBA" id="ARBA00022729"/>
    </source>
</evidence>
<dbReference type="eggNOG" id="COG0741">
    <property type="taxonomic scope" value="Bacteria"/>
</dbReference>
<protein>
    <submittedName>
        <fullName evidence="5">Peptidase M23/M37 family</fullName>
    </submittedName>
</protein>
<evidence type="ECO:0000259" key="4">
    <source>
        <dbReference type="Pfam" id="PF13702"/>
    </source>
</evidence>
<dbReference type="GO" id="GO:0004222">
    <property type="term" value="F:metalloendopeptidase activity"/>
    <property type="evidence" value="ECO:0007669"/>
    <property type="project" value="TreeGrafter"/>
</dbReference>
<dbReference type="STRING" id="1246626.BleG1_0093"/>
<dbReference type="SUPFAM" id="SSF51261">
    <property type="entry name" value="Duplicated hybrid motif"/>
    <property type="match status" value="1"/>
</dbReference>
<dbReference type="CDD" id="cd16891">
    <property type="entry name" value="CwlT-like"/>
    <property type="match status" value="1"/>
</dbReference>
<dbReference type="PANTHER" id="PTHR21666">
    <property type="entry name" value="PEPTIDASE-RELATED"/>
    <property type="match status" value="1"/>
</dbReference>
<dbReference type="InterPro" id="IPR023346">
    <property type="entry name" value="Lysozyme-like_dom_sf"/>
</dbReference>
<keyword evidence="2" id="KW-1133">Transmembrane helix</keyword>
<accession>A0A060LWN4</accession>
<name>A0A060LWN4_9BACI</name>
<evidence type="ECO:0000313" key="6">
    <source>
        <dbReference type="Proteomes" id="UP000027142"/>
    </source>
</evidence>
<dbReference type="eggNOG" id="COG0739">
    <property type="taxonomic scope" value="Bacteria"/>
</dbReference>
<dbReference type="SUPFAM" id="SSF53955">
    <property type="entry name" value="Lysozyme-like"/>
    <property type="match status" value="1"/>
</dbReference>
<organism evidence="5 6">
    <name type="scientific">Shouchella lehensis G1</name>
    <dbReference type="NCBI Taxonomy" id="1246626"/>
    <lineage>
        <taxon>Bacteria</taxon>
        <taxon>Bacillati</taxon>
        <taxon>Bacillota</taxon>
        <taxon>Bacilli</taxon>
        <taxon>Bacillales</taxon>
        <taxon>Bacillaceae</taxon>
        <taxon>Shouchella</taxon>
    </lineage>
</organism>
<sequence>MKKLGCGLVLMAIPFIFVAIILMGVVMVITGESNTTGSDAHSEIESEIDSDYTFNGVSPEIERYRSYFERYAKENGIEDHIEILMAMTMQESGGRLADVMQSSESLGLPVNTISDPELSIKQGVSYFANVLESAGGNTELALQSYNMGHGFIDYANEHNNGNYSKELAQQFSNHMKARLGWSVYGDPNYVDNVMRYLDKTEPDYAAGDADWALPLKNIRITSEFGWRTHPVTGERNTFHGGLDFGCTPADSILSVAVGRVVEAKHSNVGYGNYVTVKHGQNEYSRYAHLSSIGVSNGQEVNQGDALGKCGTTGSSTGNHLHLEHMTELGQAHQDKIDPKETLGL</sequence>
<gene>
    <name evidence="5" type="ORF">BleG1_0093</name>
</gene>
<dbReference type="HOGENOM" id="CLU_805754_0_0_9"/>
<dbReference type="InterPro" id="IPR047194">
    <property type="entry name" value="CwlT-like_lysozyme"/>
</dbReference>
<evidence type="ECO:0000256" key="2">
    <source>
        <dbReference type="SAM" id="Phobius"/>
    </source>
</evidence>
<dbReference type="EMBL" id="CP003923">
    <property type="protein sequence ID" value="AIC92708.1"/>
    <property type="molecule type" value="Genomic_DNA"/>
</dbReference>
<dbReference type="AlphaFoldDB" id="A0A060LWN4"/>
<dbReference type="OrthoDB" id="9813368at2"/>
<dbReference type="InterPro" id="IPR016047">
    <property type="entry name" value="M23ase_b-sheet_dom"/>
</dbReference>
<feature type="domain" description="M23ase beta-sheet core" evidence="3">
    <location>
        <begin position="238"/>
        <end position="326"/>
    </location>
</feature>
<keyword evidence="6" id="KW-1185">Reference proteome</keyword>
<dbReference type="KEGG" id="ble:BleG1_0093"/>
<dbReference type="CDD" id="cd12797">
    <property type="entry name" value="M23_peptidase"/>
    <property type="match status" value="1"/>
</dbReference>
<dbReference type="PATRIC" id="fig|1246626.3.peg.86"/>
<dbReference type="RefSeq" id="WP_051667213.1">
    <property type="nucleotide sequence ID" value="NZ_CP003923.1"/>
</dbReference>
<dbReference type="Gene3D" id="1.10.530.10">
    <property type="match status" value="1"/>
</dbReference>
<dbReference type="InterPro" id="IPR050570">
    <property type="entry name" value="Cell_wall_metabolism_enzyme"/>
</dbReference>
<dbReference type="Pfam" id="PF13702">
    <property type="entry name" value="Lysozyme_like"/>
    <property type="match status" value="1"/>
</dbReference>
<proteinExistence type="predicted"/>
<keyword evidence="2" id="KW-0472">Membrane</keyword>
<dbReference type="PANTHER" id="PTHR21666:SF289">
    <property type="entry name" value="L-ALA--D-GLU ENDOPEPTIDASE"/>
    <property type="match status" value="1"/>
</dbReference>
<evidence type="ECO:0000259" key="3">
    <source>
        <dbReference type="Pfam" id="PF01551"/>
    </source>
</evidence>
<keyword evidence="1" id="KW-0732">Signal</keyword>
<evidence type="ECO:0000313" key="5">
    <source>
        <dbReference type="EMBL" id="AIC92708.1"/>
    </source>
</evidence>
<dbReference type="InterPro" id="IPR011055">
    <property type="entry name" value="Dup_hybrid_motif"/>
</dbReference>
<dbReference type="Gene3D" id="2.70.70.10">
    <property type="entry name" value="Glucose Permease (Domain IIA)"/>
    <property type="match status" value="1"/>
</dbReference>